<comment type="caution">
    <text evidence="3">The sequence shown here is derived from an EMBL/GenBank/DDBJ whole genome shotgun (WGS) entry which is preliminary data.</text>
</comment>
<name>A0ABN1IYY3_9CLOT</name>
<evidence type="ECO:0000313" key="3">
    <source>
        <dbReference type="EMBL" id="GAA0724236.1"/>
    </source>
</evidence>
<dbReference type="SUPFAM" id="SSF158221">
    <property type="entry name" value="YnzC-like"/>
    <property type="match status" value="1"/>
</dbReference>
<dbReference type="Proteomes" id="UP001500339">
    <property type="component" value="Unassembled WGS sequence"/>
</dbReference>
<dbReference type="RefSeq" id="WP_343768946.1">
    <property type="nucleotide sequence ID" value="NZ_BAAACF010000001.1"/>
</dbReference>
<proteinExistence type="inferred from homology"/>
<comment type="similarity">
    <text evidence="2">Belongs to the UPF0291 family.</text>
</comment>
<dbReference type="PANTHER" id="PTHR37300">
    <property type="entry name" value="UPF0291 PROTEIN CBO2609/CLC_2481"/>
    <property type="match status" value="1"/>
</dbReference>
<gene>
    <name evidence="3" type="ORF">GCM10008905_17840</name>
</gene>
<dbReference type="Gene3D" id="1.10.287.540">
    <property type="entry name" value="Helix hairpin bin"/>
    <property type="match status" value="1"/>
</dbReference>
<comment type="subcellular location">
    <subcellularLocation>
        <location evidence="2">Cytoplasm</location>
    </subcellularLocation>
</comment>
<dbReference type="Pfam" id="PF05979">
    <property type="entry name" value="DUF896"/>
    <property type="match status" value="1"/>
</dbReference>
<organism evidence="3 4">
    <name type="scientific">Clostridium malenominatum</name>
    <dbReference type="NCBI Taxonomy" id="1539"/>
    <lineage>
        <taxon>Bacteria</taxon>
        <taxon>Bacillati</taxon>
        <taxon>Bacillota</taxon>
        <taxon>Clostridia</taxon>
        <taxon>Eubacteriales</taxon>
        <taxon>Clostridiaceae</taxon>
        <taxon>Clostridium</taxon>
    </lineage>
</organism>
<dbReference type="InterPro" id="IPR009242">
    <property type="entry name" value="DUF896"/>
</dbReference>
<dbReference type="EMBL" id="BAAACF010000001">
    <property type="protein sequence ID" value="GAA0724236.1"/>
    <property type="molecule type" value="Genomic_DNA"/>
</dbReference>
<evidence type="ECO:0000313" key="4">
    <source>
        <dbReference type="Proteomes" id="UP001500339"/>
    </source>
</evidence>
<evidence type="ECO:0000256" key="2">
    <source>
        <dbReference type="HAMAP-Rule" id="MF_01103"/>
    </source>
</evidence>
<reference evidence="3 4" key="1">
    <citation type="journal article" date="2019" name="Int. J. Syst. Evol. Microbiol.">
        <title>The Global Catalogue of Microorganisms (GCM) 10K type strain sequencing project: providing services to taxonomists for standard genome sequencing and annotation.</title>
        <authorList>
            <consortium name="The Broad Institute Genomics Platform"/>
            <consortium name="The Broad Institute Genome Sequencing Center for Infectious Disease"/>
            <person name="Wu L."/>
            <person name="Ma J."/>
        </authorList>
    </citation>
    <scope>NUCLEOTIDE SEQUENCE [LARGE SCALE GENOMIC DNA]</scope>
    <source>
        <strain evidence="3 4">JCM 1405</strain>
    </source>
</reference>
<protein>
    <recommendedName>
        <fullName evidence="2">UPF0291 protein GCM10008905_17840</fullName>
    </recommendedName>
</protein>
<keyword evidence="1 2" id="KW-0963">Cytoplasm</keyword>
<evidence type="ECO:0000256" key="1">
    <source>
        <dbReference type="ARBA" id="ARBA00022490"/>
    </source>
</evidence>
<keyword evidence="4" id="KW-1185">Reference proteome</keyword>
<dbReference type="HAMAP" id="MF_01103">
    <property type="entry name" value="UPF0291"/>
    <property type="match status" value="1"/>
</dbReference>
<accession>A0ABN1IYY3</accession>
<dbReference type="PANTHER" id="PTHR37300:SF1">
    <property type="entry name" value="UPF0291 PROTEIN YNZC"/>
    <property type="match status" value="1"/>
</dbReference>
<sequence length="62" mass="7387">MDINALLERINFLYKKSQNEGLTAEEKIEQKELREKYLQNFRNNFRIQLEGLGAVSNKKTRD</sequence>